<dbReference type="InterPro" id="IPR023214">
    <property type="entry name" value="HAD_sf"/>
</dbReference>
<sequence>MTSPGPAPKLVASDVDGTLIDSAERVPARLREVITRMTAQGTAMALSTGRPARWIYTVLEQLPVRPVCVCANGAVIYDSATDRILKAHTLAPETMVEVVALARAAMADHGGVSFAVERAGRSAFDNADELFLVTPEYSHAWPTLDDHGVVPLDTLISAPATKLLLRSDFLESKEMFDIIRPVIPEEVGHVTFSMSGGLLEIAAPGVTKALGVSYLAELLGVAQEDVITFGDMPNDIEMLQWAGRGVAMGNARPEVKAVSDFVTATNDEAGVADVLEWWF</sequence>
<dbReference type="EMBL" id="BA000035">
    <property type="protein sequence ID" value="BAC19532.1"/>
    <property type="molecule type" value="Genomic_DNA"/>
</dbReference>
<protein>
    <recommendedName>
        <fullName evidence="3">Hydrolase</fullName>
    </recommendedName>
</protein>
<dbReference type="Gene3D" id="3.40.50.1000">
    <property type="entry name" value="HAD superfamily/HAD-like"/>
    <property type="match status" value="1"/>
</dbReference>
<dbReference type="SFLD" id="SFLDS00003">
    <property type="entry name" value="Haloacid_Dehalogenase"/>
    <property type="match status" value="1"/>
</dbReference>
<dbReference type="NCBIfam" id="TIGR00099">
    <property type="entry name" value="Cof-subfamily"/>
    <property type="match status" value="1"/>
</dbReference>
<proteinExistence type="predicted"/>
<dbReference type="AlphaFoldDB" id="Q8FLY7"/>
<evidence type="ECO:0000313" key="1">
    <source>
        <dbReference type="EMBL" id="BAC19532.1"/>
    </source>
</evidence>
<dbReference type="InterPro" id="IPR000150">
    <property type="entry name" value="Cof"/>
</dbReference>
<organism evidence="1 2">
    <name type="scientific">Corynebacterium efficiens (strain DSM 44549 / YS-314 / AJ 12310 / JCM 11189 / NBRC 100395)</name>
    <dbReference type="NCBI Taxonomy" id="196164"/>
    <lineage>
        <taxon>Bacteria</taxon>
        <taxon>Bacillati</taxon>
        <taxon>Actinomycetota</taxon>
        <taxon>Actinomycetes</taxon>
        <taxon>Mycobacteriales</taxon>
        <taxon>Corynebacteriaceae</taxon>
        <taxon>Corynebacterium</taxon>
    </lineage>
</organism>
<dbReference type="SFLD" id="SFLDG01140">
    <property type="entry name" value="C2.B:_Phosphomannomutase_and_P"/>
    <property type="match status" value="1"/>
</dbReference>
<evidence type="ECO:0008006" key="3">
    <source>
        <dbReference type="Google" id="ProtNLM"/>
    </source>
</evidence>
<accession>Q8FLY7</accession>
<reference evidence="1 2" key="1">
    <citation type="journal article" date="2003" name="Genome Res.">
        <title>Comparative complete genome sequence analysis of the amino acid replacements responsible for the thermostability of Corynebacterium efficiens.</title>
        <authorList>
            <person name="Nishio Y."/>
            <person name="Nakamura Y."/>
            <person name="Kawarabayasi Y."/>
            <person name="Usuda Y."/>
            <person name="Kimura E."/>
            <person name="Sugimoto S."/>
            <person name="Matsui K."/>
            <person name="Yamagishi A."/>
            <person name="Kikuchi H."/>
            <person name="Ikeo K."/>
            <person name="Gojobori T."/>
        </authorList>
    </citation>
    <scope>NUCLEOTIDE SEQUENCE [LARGE SCALE GENOMIC DNA]</scope>
    <source>
        <strain evidence="2">DSM 44549 / YS-314 / AJ 12310 / JCM 11189 / NBRC 100395</strain>
    </source>
</reference>
<dbReference type="RefSeq" id="WP_006768910.1">
    <property type="nucleotide sequence ID" value="NC_004369.1"/>
</dbReference>
<name>Q8FLY7_COREF</name>
<accession>C8NJG8</accession>
<evidence type="ECO:0000313" key="2">
    <source>
        <dbReference type="Proteomes" id="UP000001409"/>
    </source>
</evidence>
<dbReference type="STRING" id="196164.gene:10743170"/>
<keyword evidence="2" id="KW-1185">Reference proteome</keyword>
<dbReference type="Proteomes" id="UP000001409">
    <property type="component" value="Chromosome"/>
</dbReference>
<dbReference type="Pfam" id="PF08282">
    <property type="entry name" value="Hydrolase_3"/>
    <property type="match status" value="1"/>
</dbReference>
<dbReference type="OrthoDB" id="3180855at2"/>
<dbReference type="KEGG" id="cef:CE2722"/>
<dbReference type="GO" id="GO:0000287">
    <property type="term" value="F:magnesium ion binding"/>
    <property type="evidence" value="ECO:0007669"/>
    <property type="project" value="TreeGrafter"/>
</dbReference>
<dbReference type="Gene3D" id="3.30.1240.10">
    <property type="match status" value="1"/>
</dbReference>
<dbReference type="CDD" id="cd07516">
    <property type="entry name" value="HAD_Pase"/>
    <property type="match status" value="1"/>
</dbReference>
<dbReference type="HOGENOM" id="CLU_044146_0_0_11"/>
<dbReference type="InterPro" id="IPR036412">
    <property type="entry name" value="HAD-like_sf"/>
</dbReference>
<dbReference type="PANTHER" id="PTHR10000">
    <property type="entry name" value="PHOSPHOSERINE PHOSPHATASE"/>
    <property type="match status" value="1"/>
</dbReference>
<dbReference type="eggNOG" id="COG0561">
    <property type="taxonomic scope" value="Bacteria"/>
</dbReference>
<dbReference type="GO" id="GO:0005829">
    <property type="term" value="C:cytosol"/>
    <property type="evidence" value="ECO:0007669"/>
    <property type="project" value="TreeGrafter"/>
</dbReference>
<dbReference type="PANTHER" id="PTHR10000:SF8">
    <property type="entry name" value="HAD SUPERFAMILY HYDROLASE-LIKE, TYPE 3"/>
    <property type="match status" value="1"/>
</dbReference>
<dbReference type="SUPFAM" id="SSF56784">
    <property type="entry name" value="HAD-like"/>
    <property type="match status" value="1"/>
</dbReference>
<dbReference type="GO" id="GO:0016791">
    <property type="term" value="F:phosphatase activity"/>
    <property type="evidence" value="ECO:0007669"/>
    <property type="project" value="TreeGrafter"/>
</dbReference>